<evidence type="ECO:0000256" key="8">
    <source>
        <dbReference type="ARBA" id="ARBA00023136"/>
    </source>
</evidence>
<feature type="transmembrane region" description="Helical" evidence="10">
    <location>
        <begin position="347"/>
        <end position="368"/>
    </location>
</feature>
<dbReference type="Pfam" id="PF16916">
    <property type="entry name" value="ZT_dimer"/>
    <property type="match status" value="1"/>
</dbReference>
<dbReference type="InterPro" id="IPR027469">
    <property type="entry name" value="Cation_efflux_TMD_sf"/>
</dbReference>
<dbReference type="EMBL" id="CAJNOC010000094">
    <property type="protein sequence ID" value="CAF0714377.1"/>
    <property type="molecule type" value="Genomic_DNA"/>
</dbReference>
<evidence type="ECO:0008006" key="15">
    <source>
        <dbReference type="Google" id="ProtNLM"/>
    </source>
</evidence>
<dbReference type="Pfam" id="PF01545">
    <property type="entry name" value="Cation_efflux"/>
    <property type="match status" value="1"/>
</dbReference>
<keyword evidence="5" id="KW-0862">Zinc</keyword>
<feature type="transmembrane region" description="Helical" evidence="10">
    <location>
        <begin position="133"/>
        <end position="152"/>
    </location>
</feature>
<dbReference type="AlphaFoldDB" id="A0A813MGE1"/>
<evidence type="ECO:0000256" key="10">
    <source>
        <dbReference type="SAM" id="Phobius"/>
    </source>
</evidence>
<proteinExistence type="inferred from homology"/>
<keyword evidence="4 10" id="KW-0812">Transmembrane</keyword>
<organism evidence="13 14">
    <name type="scientific">Brachionus calyciflorus</name>
    <dbReference type="NCBI Taxonomy" id="104777"/>
    <lineage>
        <taxon>Eukaryota</taxon>
        <taxon>Metazoa</taxon>
        <taxon>Spiralia</taxon>
        <taxon>Gnathifera</taxon>
        <taxon>Rotifera</taxon>
        <taxon>Eurotatoria</taxon>
        <taxon>Monogononta</taxon>
        <taxon>Pseudotrocha</taxon>
        <taxon>Ploima</taxon>
        <taxon>Brachionidae</taxon>
        <taxon>Brachionus</taxon>
    </lineage>
</organism>
<comment type="similarity">
    <text evidence="2">Belongs to the cation diffusion facilitator (CDF) transporter (TC 2.A.4) family. SLC30A subfamily.</text>
</comment>
<evidence type="ECO:0000256" key="2">
    <source>
        <dbReference type="ARBA" id="ARBA00008873"/>
    </source>
</evidence>
<evidence type="ECO:0000256" key="3">
    <source>
        <dbReference type="ARBA" id="ARBA00022448"/>
    </source>
</evidence>
<evidence type="ECO:0000256" key="5">
    <source>
        <dbReference type="ARBA" id="ARBA00022906"/>
    </source>
</evidence>
<evidence type="ECO:0000313" key="13">
    <source>
        <dbReference type="EMBL" id="CAF0714377.1"/>
    </source>
</evidence>
<comment type="caution">
    <text evidence="13">The sequence shown here is derived from an EMBL/GenBank/DDBJ whole genome shotgun (WGS) entry which is preliminary data.</text>
</comment>
<dbReference type="SUPFAM" id="SSF161111">
    <property type="entry name" value="Cation efflux protein transmembrane domain-like"/>
    <property type="match status" value="1"/>
</dbReference>
<comment type="subcellular location">
    <subcellularLocation>
        <location evidence="1">Membrane</location>
        <topology evidence="1">Multi-pass membrane protein</topology>
    </subcellularLocation>
</comment>
<feature type="compositionally biased region" description="Basic residues" evidence="9">
    <location>
        <begin position="250"/>
        <end position="273"/>
    </location>
</feature>
<evidence type="ECO:0000256" key="9">
    <source>
        <dbReference type="SAM" id="MobiDB-lite"/>
    </source>
</evidence>
<accession>A0A813MGE1</accession>
<evidence type="ECO:0000313" key="14">
    <source>
        <dbReference type="Proteomes" id="UP000663879"/>
    </source>
</evidence>
<feature type="transmembrane region" description="Helical" evidence="10">
    <location>
        <begin position="103"/>
        <end position="127"/>
    </location>
</feature>
<evidence type="ECO:0000256" key="4">
    <source>
        <dbReference type="ARBA" id="ARBA00022692"/>
    </source>
</evidence>
<reference evidence="13" key="1">
    <citation type="submission" date="2021-02" db="EMBL/GenBank/DDBJ databases">
        <authorList>
            <person name="Nowell W R."/>
        </authorList>
    </citation>
    <scope>NUCLEOTIDE SEQUENCE</scope>
    <source>
        <strain evidence="13">Ploen Becks lab</strain>
    </source>
</reference>
<keyword evidence="6 10" id="KW-1133">Transmembrane helix</keyword>
<dbReference type="Proteomes" id="UP000663879">
    <property type="component" value="Unassembled WGS sequence"/>
</dbReference>
<keyword evidence="14" id="KW-1185">Reference proteome</keyword>
<feature type="domain" description="Cation efflux protein transmembrane" evidence="11">
    <location>
        <begin position="103"/>
        <end position="376"/>
    </location>
</feature>
<dbReference type="PANTHER" id="PTHR11562">
    <property type="entry name" value="CATION EFFLUX PROTEIN/ ZINC TRANSPORTER"/>
    <property type="match status" value="1"/>
</dbReference>
<evidence type="ECO:0000256" key="1">
    <source>
        <dbReference type="ARBA" id="ARBA00004141"/>
    </source>
</evidence>
<dbReference type="InterPro" id="IPR058533">
    <property type="entry name" value="Cation_efflux_TM"/>
</dbReference>
<feature type="transmembrane region" description="Helical" evidence="10">
    <location>
        <begin position="173"/>
        <end position="197"/>
    </location>
</feature>
<keyword evidence="7" id="KW-0406">Ion transport</keyword>
<dbReference type="GO" id="GO:0010043">
    <property type="term" value="P:response to zinc ion"/>
    <property type="evidence" value="ECO:0007669"/>
    <property type="project" value="TreeGrafter"/>
</dbReference>
<keyword evidence="8 10" id="KW-0472">Membrane</keyword>
<dbReference type="OrthoDB" id="9944568at2759"/>
<protein>
    <recommendedName>
        <fullName evidence="15">Zinc transporter 2-like</fullName>
    </recommendedName>
</protein>
<dbReference type="Gene3D" id="1.20.1510.10">
    <property type="entry name" value="Cation efflux protein transmembrane domain"/>
    <property type="match status" value="1"/>
</dbReference>
<dbReference type="SUPFAM" id="SSF160240">
    <property type="entry name" value="Cation efflux protein cytoplasmic domain-like"/>
    <property type="match status" value="1"/>
</dbReference>
<dbReference type="GO" id="GO:0005385">
    <property type="term" value="F:zinc ion transmembrane transporter activity"/>
    <property type="evidence" value="ECO:0007669"/>
    <property type="project" value="TreeGrafter"/>
</dbReference>
<evidence type="ECO:0000259" key="11">
    <source>
        <dbReference type="Pfam" id="PF01545"/>
    </source>
</evidence>
<feature type="domain" description="Cation efflux protein cytoplasmic" evidence="12">
    <location>
        <begin position="382"/>
        <end position="453"/>
    </location>
</feature>
<evidence type="ECO:0000256" key="6">
    <source>
        <dbReference type="ARBA" id="ARBA00022989"/>
    </source>
</evidence>
<dbReference type="InterPro" id="IPR027470">
    <property type="entry name" value="Cation_efflux_CTD"/>
</dbReference>
<evidence type="ECO:0000259" key="12">
    <source>
        <dbReference type="Pfam" id="PF16916"/>
    </source>
</evidence>
<keyword evidence="5" id="KW-0864">Zinc transport</keyword>
<name>A0A813MGE1_9BILA</name>
<dbReference type="InterPro" id="IPR036837">
    <property type="entry name" value="Cation_efflux_CTD_sf"/>
</dbReference>
<evidence type="ECO:0000256" key="7">
    <source>
        <dbReference type="ARBA" id="ARBA00023065"/>
    </source>
</evidence>
<feature type="transmembrane region" description="Helical" evidence="10">
    <location>
        <begin position="322"/>
        <end position="341"/>
    </location>
</feature>
<dbReference type="PANTHER" id="PTHR11562:SF17">
    <property type="entry name" value="RE54080P-RELATED"/>
    <property type="match status" value="1"/>
</dbReference>
<gene>
    <name evidence="13" type="ORF">OXX778_LOCUS1458</name>
</gene>
<sequence>MLNFKEKLAPNSTSNALSNNFELNENKFDIGFVSDLEKARSINHLYSHRRELSDDDVPMLNPNFDQETPSSPSEVQSVLFESDHCHIRKEKKPNRNKTVWRKLIIVVILCIIFMIGEIIGGIIAKSISIQTDAAHMASDIVGFFFSIVAIYVSEKEPTRRMSFGFYRSEILGALFSTLVIWILTGVLVYLAIVRVIYQEFDIEPKAMVITASCGVVFNIIMYFVLHTNIVINGINLNHHGHSHSGDGHGHSHNHSHSHSHGHGHSHSHSNKKNQKTLNVPINDNFISLECSDQTSIIQNDDENESQHNDGENINLRAAAIHVIGDFIQSIGVLVAAIIIYFKPEYKLADPICTFIFSILVFATTAPIIKDIFFVLMEAVPANLNYDSIVNDLCSLDNVKKAHNLHVWCLTMDKLALSVHIVTEKEVDTQEILRQVNQVLRSKYKIERTTIQVEYFVDGMIGCEQCKLPN</sequence>
<keyword evidence="3" id="KW-0813">Transport</keyword>
<dbReference type="InterPro" id="IPR002524">
    <property type="entry name" value="Cation_efflux"/>
</dbReference>
<feature type="region of interest" description="Disordered" evidence="9">
    <location>
        <begin position="241"/>
        <end position="273"/>
    </location>
</feature>
<dbReference type="GO" id="GO:0005886">
    <property type="term" value="C:plasma membrane"/>
    <property type="evidence" value="ECO:0007669"/>
    <property type="project" value="TreeGrafter"/>
</dbReference>
<dbReference type="NCBIfam" id="TIGR01297">
    <property type="entry name" value="CDF"/>
    <property type="match status" value="1"/>
</dbReference>
<dbReference type="InterPro" id="IPR050681">
    <property type="entry name" value="CDF/SLC30A"/>
</dbReference>
<feature type="transmembrane region" description="Helical" evidence="10">
    <location>
        <begin position="209"/>
        <end position="231"/>
    </location>
</feature>